<reference evidence="2" key="1">
    <citation type="submission" date="2017-07" db="EMBL/GenBank/DDBJ databases">
        <title>Taro Niue Genome Assembly and Annotation.</title>
        <authorList>
            <person name="Atibalentja N."/>
            <person name="Keating K."/>
            <person name="Fields C.J."/>
        </authorList>
    </citation>
    <scope>NUCLEOTIDE SEQUENCE</scope>
    <source>
        <strain evidence="2">Niue_2</strain>
        <tissue evidence="2">Leaf</tissue>
    </source>
</reference>
<feature type="non-terminal residue" evidence="2">
    <location>
        <position position="1"/>
    </location>
</feature>
<dbReference type="Proteomes" id="UP000652761">
    <property type="component" value="Unassembled WGS sequence"/>
</dbReference>
<protein>
    <submittedName>
        <fullName evidence="2">Uncharacterized protein</fullName>
    </submittedName>
</protein>
<sequence>HPTAVFVTRFLVLFEVAPIGVVPRPCGVSEVQGGSACEPSTLWRSEVAVLMDVGACVMRLWSHVVASAFRELLCLSVCVPTVCFCIVFDSTGSAGVVVVASTFVGLPAALASRDSLSQEFVAGQSWWQFVVPCVASSVSCERERLSRELRVAFLQVLGVVSFPAGSECELQDSVLTVAGCACFERGCWFARAAVEFVVDLPIRVGVSRRLREPTCGVAITGAGLWSAEPVEGVLALWLSPFDVVARAKQMLVCRVAPLVERCDT</sequence>
<dbReference type="AlphaFoldDB" id="A0A843W9I8"/>
<evidence type="ECO:0000313" key="3">
    <source>
        <dbReference type="Proteomes" id="UP000652761"/>
    </source>
</evidence>
<feature type="signal peptide" evidence="1">
    <location>
        <begin position="1"/>
        <end position="23"/>
    </location>
</feature>
<gene>
    <name evidence="2" type="ORF">Taro_036854</name>
</gene>
<name>A0A843W9I8_COLES</name>
<comment type="caution">
    <text evidence="2">The sequence shown here is derived from an EMBL/GenBank/DDBJ whole genome shotgun (WGS) entry which is preliminary data.</text>
</comment>
<feature type="chain" id="PRO_5033034725" evidence="1">
    <location>
        <begin position="24"/>
        <end position="264"/>
    </location>
</feature>
<evidence type="ECO:0000313" key="2">
    <source>
        <dbReference type="EMBL" id="MQM04057.1"/>
    </source>
</evidence>
<evidence type="ECO:0000256" key="1">
    <source>
        <dbReference type="SAM" id="SignalP"/>
    </source>
</evidence>
<proteinExistence type="predicted"/>
<accession>A0A843W9I8</accession>
<dbReference type="EMBL" id="NMUH01003147">
    <property type="protein sequence ID" value="MQM04057.1"/>
    <property type="molecule type" value="Genomic_DNA"/>
</dbReference>
<keyword evidence="3" id="KW-1185">Reference proteome</keyword>
<organism evidence="2 3">
    <name type="scientific">Colocasia esculenta</name>
    <name type="common">Wild taro</name>
    <name type="synonym">Arum esculentum</name>
    <dbReference type="NCBI Taxonomy" id="4460"/>
    <lineage>
        <taxon>Eukaryota</taxon>
        <taxon>Viridiplantae</taxon>
        <taxon>Streptophyta</taxon>
        <taxon>Embryophyta</taxon>
        <taxon>Tracheophyta</taxon>
        <taxon>Spermatophyta</taxon>
        <taxon>Magnoliopsida</taxon>
        <taxon>Liliopsida</taxon>
        <taxon>Araceae</taxon>
        <taxon>Aroideae</taxon>
        <taxon>Colocasieae</taxon>
        <taxon>Colocasia</taxon>
    </lineage>
</organism>
<keyword evidence="1" id="KW-0732">Signal</keyword>